<dbReference type="EC" id="3.5.1.44" evidence="27"/>
<dbReference type="GO" id="GO:0008233">
    <property type="term" value="F:peptidase activity"/>
    <property type="evidence" value="ECO:0007669"/>
    <property type="project" value="UniProtKB-KW"/>
</dbReference>
<comment type="catalytic activity">
    <reaction evidence="39">
        <text>L-glutaminyl-[protein] + (R)-noradrenaline = 5-(R)-noradrenalinyl-L-glutamyl-[protein] + NH4(+)</text>
        <dbReference type="Rhea" id="RHEA:66560"/>
        <dbReference type="Rhea" id="RHEA-COMP:10207"/>
        <dbReference type="Rhea" id="RHEA-COMP:17054"/>
        <dbReference type="ChEBI" id="CHEBI:28938"/>
        <dbReference type="ChEBI" id="CHEBI:30011"/>
        <dbReference type="ChEBI" id="CHEBI:72587"/>
        <dbReference type="ChEBI" id="CHEBI:167178"/>
    </reaction>
    <physiologicalReaction direction="left-to-right" evidence="39">
        <dbReference type="Rhea" id="RHEA:66561"/>
    </physiologicalReaction>
</comment>
<keyword evidence="23" id="KW-0012">Acyltransferase</keyword>
<comment type="catalytic activity">
    <reaction evidence="37">
        <text>L-glutaminyl-[protein] + H2O = L-glutamyl-[protein] + NH4(+)</text>
        <dbReference type="Rhea" id="RHEA:16441"/>
        <dbReference type="Rhea" id="RHEA-COMP:10207"/>
        <dbReference type="Rhea" id="RHEA-COMP:10208"/>
        <dbReference type="ChEBI" id="CHEBI:15377"/>
        <dbReference type="ChEBI" id="CHEBI:28938"/>
        <dbReference type="ChEBI" id="CHEBI:29973"/>
        <dbReference type="ChEBI" id="CHEBI:30011"/>
        <dbReference type="EC" id="3.5.1.44"/>
    </reaction>
    <physiologicalReaction direction="left-to-right" evidence="37">
        <dbReference type="Rhea" id="RHEA:16442"/>
    </physiologicalReaction>
</comment>
<dbReference type="Pfam" id="PF00868">
    <property type="entry name" value="Transglut_N"/>
    <property type="match status" value="1"/>
</dbReference>
<dbReference type="SUPFAM" id="SSF54001">
    <property type="entry name" value="Cysteine proteinases"/>
    <property type="match status" value="1"/>
</dbReference>
<protein>
    <recommendedName>
        <fullName evidence="28">Protein-glutamine gamma-glutamyltransferase 2</fullName>
        <ecNumber evidence="24">2.3.2.13</ecNumber>
        <ecNumber evidence="27">3.5.1.44</ecNumber>
    </recommendedName>
    <alternativeName>
        <fullName evidence="31">Isopeptidase TGM2</fullName>
    </alternativeName>
    <alternativeName>
        <fullName evidence="33">Protein-glutamine deamidase TGM2</fullName>
    </alternativeName>
    <alternativeName>
        <fullName evidence="32">Protein-glutamine dopaminyltransferase TGM2</fullName>
    </alternativeName>
    <alternativeName>
        <fullName evidence="35">Protein-glutamine histaminyltransferase TGM2</fullName>
    </alternativeName>
    <alternativeName>
        <fullName evidence="36">Protein-glutamine noradrenalinyltransferase TGM2</fullName>
    </alternativeName>
    <alternativeName>
        <fullName evidence="34">Protein-glutamine serotonyltransferase TGM2</fullName>
    </alternativeName>
    <alternativeName>
        <fullName evidence="30">Tissue transglutaminase</fullName>
    </alternativeName>
    <alternativeName>
        <fullName evidence="29">Transglutaminase-2</fullName>
    </alternativeName>
</protein>
<evidence type="ECO:0000256" key="37">
    <source>
        <dbReference type="ARBA" id="ARBA00047868"/>
    </source>
</evidence>
<dbReference type="InterPro" id="IPR014756">
    <property type="entry name" value="Ig_E-set"/>
</dbReference>
<proteinExistence type="inferred from homology"/>
<keyword evidence="14" id="KW-0808">Transferase</keyword>
<keyword evidence="19" id="KW-0496">Mitochondrion</keyword>
<feature type="active site" evidence="41">
    <location>
        <position position="363"/>
    </location>
</feature>
<evidence type="ECO:0000256" key="27">
    <source>
        <dbReference type="ARBA" id="ARBA00039019"/>
    </source>
</evidence>
<evidence type="ECO:0000256" key="9">
    <source>
        <dbReference type="ARBA" id="ARBA00022475"/>
    </source>
</evidence>
<dbReference type="InterPro" id="IPR001102">
    <property type="entry name" value="Transglutaminase_N"/>
</dbReference>
<keyword evidence="15 42" id="KW-0479">Metal-binding</keyword>
<evidence type="ECO:0000256" key="41">
    <source>
        <dbReference type="PIRSR" id="PIRSR000459-1"/>
    </source>
</evidence>
<dbReference type="KEGG" id="kmr:108249733"/>
<evidence type="ECO:0000256" key="33">
    <source>
        <dbReference type="ARBA" id="ARBA00042239"/>
    </source>
</evidence>
<dbReference type="GO" id="GO:0005829">
    <property type="term" value="C:cytosol"/>
    <property type="evidence" value="ECO:0007669"/>
    <property type="project" value="UniProtKB-SubCell"/>
</dbReference>
<evidence type="ECO:0000256" key="34">
    <source>
        <dbReference type="ARBA" id="ARBA00042912"/>
    </source>
</evidence>
<evidence type="ECO:0000256" key="17">
    <source>
        <dbReference type="ARBA" id="ARBA00022801"/>
    </source>
</evidence>
<evidence type="ECO:0000256" key="20">
    <source>
        <dbReference type="ARBA" id="ARBA00023134"/>
    </source>
</evidence>
<dbReference type="InterPro" id="IPR050779">
    <property type="entry name" value="Transglutaminase"/>
</dbReference>
<dbReference type="GO" id="GO:0046872">
    <property type="term" value="F:metal ion binding"/>
    <property type="evidence" value="ECO:0007669"/>
    <property type="project" value="UniProtKB-KW"/>
</dbReference>
<dbReference type="Proteomes" id="UP000264800">
    <property type="component" value="Unplaced"/>
</dbReference>
<keyword evidence="8" id="KW-0158">Chromosome</keyword>
<evidence type="ECO:0000256" key="14">
    <source>
        <dbReference type="ARBA" id="ARBA00022679"/>
    </source>
</evidence>
<keyword evidence="13" id="KW-0645">Protease</keyword>
<dbReference type="OMA" id="TAMVNCC"/>
<evidence type="ECO:0000313" key="44">
    <source>
        <dbReference type="Ensembl" id="ENSKMAP00000005916.1"/>
    </source>
</evidence>
<dbReference type="GeneID" id="108249733"/>
<feature type="binding site" evidence="42">
    <location>
        <position position="454"/>
    </location>
    <ligand>
        <name>Ca(2+)</name>
        <dbReference type="ChEBI" id="CHEBI:29108"/>
    </ligand>
</feature>
<evidence type="ECO:0000256" key="1">
    <source>
        <dbReference type="ARBA" id="ARBA00004123"/>
    </source>
</evidence>
<dbReference type="FunFam" id="2.60.40.10:FF:000090">
    <property type="entry name" value="Protein-glutamine gamma-glutamyltransferase 2"/>
    <property type="match status" value="1"/>
</dbReference>
<keyword evidence="18 42" id="KW-0106">Calcium</keyword>
<evidence type="ECO:0000256" key="8">
    <source>
        <dbReference type="ARBA" id="ARBA00022454"/>
    </source>
</evidence>
<feature type="binding site" evidence="42">
    <location>
        <position position="405"/>
    </location>
    <ligand>
        <name>Ca(2+)</name>
        <dbReference type="ChEBI" id="CHEBI:29108"/>
    </ligand>
</feature>
<evidence type="ECO:0000256" key="23">
    <source>
        <dbReference type="ARBA" id="ARBA00023315"/>
    </source>
</evidence>
<comment type="catalytic activity">
    <reaction evidence="40">
        <text>L-glutaminyl-[protein] + dopamine = 5-dopaminyl-L-glutamyl-[protein] + NH4(+)</text>
        <dbReference type="Rhea" id="RHEA:66556"/>
        <dbReference type="Rhea" id="RHEA-COMP:10207"/>
        <dbReference type="Rhea" id="RHEA-COMP:17053"/>
        <dbReference type="ChEBI" id="CHEBI:28938"/>
        <dbReference type="ChEBI" id="CHEBI:30011"/>
        <dbReference type="ChEBI" id="CHEBI:59905"/>
        <dbReference type="ChEBI" id="CHEBI:167175"/>
    </reaction>
    <physiologicalReaction direction="left-to-right" evidence="40">
        <dbReference type="Rhea" id="RHEA:66557"/>
    </physiologicalReaction>
</comment>
<dbReference type="Gene3D" id="2.60.40.10">
    <property type="entry name" value="Immunoglobulins"/>
    <property type="match status" value="3"/>
</dbReference>
<dbReference type="AlphaFoldDB" id="A0A3Q2ZQE5"/>
<dbReference type="FunFam" id="3.90.260.10:FF:000001">
    <property type="entry name" value="Protein-glutamine gamma-glutamyltransferase 2"/>
    <property type="match status" value="1"/>
</dbReference>
<evidence type="ECO:0000256" key="6">
    <source>
        <dbReference type="ARBA" id="ARBA00004514"/>
    </source>
</evidence>
<evidence type="ECO:0000256" key="15">
    <source>
        <dbReference type="ARBA" id="ARBA00022723"/>
    </source>
</evidence>
<comment type="catalytic activity">
    <reaction evidence="38">
        <text>L-glutaminyl-[protein] + histamine = 5-histaminyl-L-glutamyl-[protein] + NH4(+)</text>
        <dbReference type="Rhea" id="RHEA:66564"/>
        <dbReference type="Rhea" id="RHEA-COMP:10207"/>
        <dbReference type="Rhea" id="RHEA-COMP:17056"/>
        <dbReference type="ChEBI" id="CHEBI:28938"/>
        <dbReference type="ChEBI" id="CHEBI:30011"/>
        <dbReference type="ChEBI" id="CHEBI:58432"/>
        <dbReference type="ChEBI" id="CHEBI:167179"/>
    </reaction>
    <physiologicalReaction direction="left-to-right" evidence="38">
        <dbReference type="Rhea" id="RHEA:66565"/>
    </physiologicalReaction>
</comment>
<name>A0A3Q2ZQE5_KRYMA</name>
<dbReference type="InterPro" id="IPR013783">
    <property type="entry name" value="Ig-like_fold"/>
</dbReference>
<evidence type="ECO:0000256" key="2">
    <source>
        <dbReference type="ARBA" id="ARBA00004173"/>
    </source>
</evidence>
<feature type="binding site" evidence="42">
    <location>
        <position position="403"/>
    </location>
    <ligand>
        <name>Ca(2+)</name>
        <dbReference type="ChEBI" id="CHEBI:29108"/>
    </ligand>
</feature>
<dbReference type="GO" id="GO:0007399">
    <property type="term" value="P:nervous system development"/>
    <property type="evidence" value="ECO:0007669"/>
    <property type="project" value="UniProtKB-ARBA"/>
</dbReference>
<dbReference type="OrthoDB" id="437511at2759"/>
<keyword evidence="45" id="KW-1185">Reference proteome</keyword>
<evidence type="ECO:0000256" key="21">
    <source>
        <dbReference type="ARBA" id="ARBA00023136"/>
    </source>
</evidence>
<evidence type="ECO:0000256" key="24">
    <source>
        <dbReference type="ARBA" id="ARBA00024222"/>
    </source>
</evidence>
<organism evidence="44 45">
    <name type="scientific">Kryptolebias marmoratus</name>
    <name type="common">Mangrove killifish</name>
    <name type="synonym">Rivulus marmoratus</name>
    <dbReference type="NCBI Taxonomy" id="37003"/>
    <lineage>
        <taxon>Eukaryota</taxon>
        <taxon>Metazoa</taxon>
        <taxon>Chordata</taxon>
        <taxon>Craniata</taxon>
        <taxon>Vertebrata</taxon>
        <taxon>Euteleostomi</taxon>
        <taxon>Actinopterygii</taxon>
        <taxon>Neopterygii</taxon>
        <taxon>Teleostei</taxon>
        <taxon>Neoteleostei</taxon>
        <taxon>Acanthomorphata</taxon>
        <taxon>Ovalentaria</taxon>
        <taxon>Atherinomorphae</taxon>
        <taxon>Cyprinodontiformes</taxon>
        <taxon>Rivulidae</taxon>
        <taxon>Kryptolebias</taxon>
    </lineage>
</organism>
<evidence type="ECO:0000256" key="11">
    <source>
        <dbReference type="ARBA" id="ARBA00022525"/>
    </source>
</evidence>
<keyword evidence="12" id="KW-0272">Extracellular matrix</keyword>
<dbReference type="Pfam" id="PF00927">
    <property type="entry name" value="Transglut_C"/>
    <property type="match status" value="1"/>
</dbReference>
<evidence type="ECO:0000313" key="45">
    <source>
        <dbReference type="Proteomes" id="UP000264800"/>
    </source>
</evidence>
<dbReference type="EC" id="2.3.2.13" evidence="24"/>
<evidence type="ECO:0000256" key="18">
    <source>
        <dbReference type="ARBA" id="ARBA00022837"/>
    </source>
</evidence>
<dbReference type="InterPro" id="IPR038765">
    <property type="entry name" value="Papain-like_cys_pep_sf"/>
</dbReference>
<dbReference type="SUPFAM" id="SSF81296">
    <property type="entry name" value="E set domains"/>
    <property type="match status" value="1"/>
</dbReference>
<keyword evidence="20" id="KW-0342">GTP-binding</keyword>
<keyword evidence="17" id="KW-0378">Hydrolase</keyword>
<dbReference type="GeneTree" id="ENSGT01050000244866"/>
<evidence type="ECO:0000256" key="16">
    <source>
        <dbReference type="ARBA" id="ARBA00022741"/>
    </source>
</evidence>
<evidence type="ECO:0000256" key="31">
    <source>
        <dbReference type="ARBA" id="ARBA00042099"/>
    </source>
</evidence>
<evidence type="ECO:0000256" key="30">
    <source>
        <dbReference type="ARBA" id="ARBA00041677"/>
    </source>
</evidence>
<evidence type="ECO:0000256" key="40">
    <source>
        <dbReference type="ARBA" id="ARBA00048365"/>
    </source>
</evidence>
<dbReference type="Pfam" id="PF01841">
    <property type="entry name" value="Transglut_core"/>
    <property type="match status" value="1"/>
</dbReference>
<reference evidence="44" key="2">
    <citation type="submission" date="2025-09" db="UniProtKB">
        <authorList>
            <consortium name="Ensembl"/>
        </authorList>
    </citation>
    <scope>IDENTIFICATION</scope>
</reference>
<dbReference type="InterPro" id="IPR036985">
    <property type="entry name" value="Transglutaminase-like_sf"/>
</dbReference>
<dbReference type="GO" id="GO:0005886">
    <property type="term" value="C:plasma membrane"/>
    <property type="evidence" value="ECO:0007669"/>
    <property type="project" value="UniProtKB-SubCell"/>
</dbReference>
<evidence type="ECO:0000256" key="5">
    <source>
        <dbReference type="ARBA" id="ARBA00004498"/>
    </source>
</evidence>
<evidence type="ECO:0000256" key="19">
    <source>
        <dbReference type="ARBA" id="ARBA00023128"/>
    </source>
</evidence>
<feature type="domain" description="Transglutaminase-like" evidence="43">
    <location>
        <begin position="272"/>
        <end position="366"/>
    </location>
</feature>
<evidence type="ECO:0000256" key="26">
    <source>
        <dbReference type="ARBA" id="ARBA00036876"/>
    </source>
</evidence>
<keyword evidence="22" id="KW-0539">Nucleus</keyword>
<evidence type="ECO:0000256" key="36">
    <source>
        <dbReference type="ARBA" id="ARBA00043138"/>
    </source>
</evidence>
<evidence type="ECO:0000256" key="10">
    <source>
        <dbReference type="ARBA" id="ARBA00022490"/>
    </source>
</evidence>
<feature type="active site" evidence="41">
    <location>
        <position position="338"/>
    </location>
</feature>
<evidence type="ECO:0000256" key="29">
    <source>
        <dbReference type="ARBA" id="ARBA00041650"/>
    </source>
</evidence>
<dbReference type="GO" id="GO:0006508">
    <property type="term" value="P:proteolysis"/>
    <property type="evidence" value="ECO:0007669"/>
    <property type="project" value="UniProtKB-KW"/>
</dbReference>
<evidence type="ECO:0000256" key="4">
    <source>
        <dbReference type="ARBA" id="ARBA00004286"/>
    </source>
</evidence>
<dbReference type="SMART" id="SM00460">
    <property type="entry name" value="TGc"/>
    <property type="match status" value="1"/>
</dbReference>
<comment type="catalytic activity">
    <reaction evidence="26">
        <text>L-glutaminyl-[protein] + L-lysyl-[protein] = [protein]-L-lysyl-N(6)-5-L-glutamyl-[protein] + NH4(+)</text>
        <dbReference type="Rhea" id="RHEA:54816"/>
        <dbReference type="Rhea" id="RHEA-COMP:9752"/>
        <dbReference type="Rhea" id="RHEA-COMP:10207"/>
        <dbReference type="Rhea" id="RHEA-COMP:14005"/>
        <dbReference type="ChEBI" id="CHEBI:28938"/>
        <dbReference type="ChEBI" id="CHEBI:29969"/>
        <dbReference type="ChEBI" id="CHEBI:30011"/>
        <dbReference type="ChEBI" id="CHEBI:138370"/>
        <dbReference type="EC" id="2.3.2.13"/>
    </reaction>
    <physiologicalReaction direction="left-to-right" evidence="26">
        <dbReference type="Rhea" id="RHEA:54817"/>
    </physiologicalReaction>
</comment>
<evidence type="ECO:0000256" key="25">
    <source>
        <dbReference type="ARBA" id="ARBA00036377"/>
    </source>
</evidence>
<dbReference type="GO" id="GO:0050568">
    <property type="term" value="F:protein-glutamine glutaminase activity"/>
    <property type="evidence" value="ECO:0007669"/>
    <property type="project" value="UniProtKB-EC"/>
</dbReference>
<reference evidence="44" key="1">
    <citation type="submission" date="2025-08" db="UniProtKB">
        <authorList>
            <consortium name="Ensembl"/>
        </authorList>
    </citation>
    <scope>IDENTIFICATION</scope>
</reference>
<dbReference type="PANTHER" id="PTHR11590">
    <property type="entry name" value="PROTEIN-GLUTAMINE GAMMA-GLUTAMYLTRANSFERASE"/>
    <property type="match status" value="1"/>
</dbReference>
<evidence type="ECO:0000256" key="42">
    <source>
        <dbReference type="PIRSR" id="PIRSR000459-2"/>
    </source>
</evidence>
<keyword evidence="16" id="KW-0547">Nucleotide-binding</keyword>
<dbReference type="GO" id="GO:0005634">
    <property type="term" value="C:nucleus"/>
    <property type="evidence" value="ECO:0007669"/>
    <property type="project" value="UniProtKB-SubCell"/>
</dbReference>
<evidence type="ECO:0000256" key="39">
    <source>
        <dbReference type="ARBA" id="ARBA00048230"/>
    </source>
</evidence>
<dbReference type="Gene3D" id="3.90.260.10">
    <property type="entry name" value="Transglutaminase-like"/>
    <property type="match status" value="1"/>
</dbReference>
<dbReference type="GO" id="GO:0005739">
    <property type="term" value="C:mitochondrion"/>
    <property type="evidence" value="ECO:0007669"/>
    <property type="project" value="UniProtKB-SubCell"/>
</dbReference>
<dbReference type="GO" id="GO:0005694">
    <property type="term" value="C:chromosome"/>
    <property type="evidence" value="ECO:0007669"/>
    <property type="project" value="UniProtKB-SubCell"/>
</dbReference>
<evidence type="ECO:0000256" key="28">
    <source>
        <dbReference type="ARBA" id="ARBA00040561"/>
    </source>
</evidence>
<comment type="subcellular location">
    <subcellularLocation>
        <location evidence="3">Cell membrane</location>
    </subcellularLocation>
    <subcellularLocation>
        <location evidence="4">Chromosome</location>
    </subcellularLocation>
    <subcellularLocation>
        <location evidence="6">Cytoplasm</location>
        <location evidence="6">Cytosol</location>
    </subcellularLocation>
    <subcellularLocation>
        <location evidence="2">Mitochondrion</location>
    </subcellularLocation>
    <subcellularLocation>
        <location evidence="1">Nucleus</location>
    </subcellularLocation>
    <subcellularLocation>
        <location evidence="5">Secreted</location>
        <location evidence="5">Extracellular space</location>
        <location evidence="5">Extracellular matrix</location>
    </subcellularLocation>
</comment>
<dbReference type="STRING" id="37003.ENSKMAP00000005916"/>
<dbReference type="RefSeq" id="XP_017294790.1">
    <property type="nucleotide sequence ID" value="XM_017439301.3"/>
</dbReference>
<dbReference type="InterPro" id="IPR002931">
    <property type="entry name" value="Transglutaminase-like"/>
</dbReference>
<keyword evidence="10" id="KW-0963">Cytoplasm</keyword>
<evidence type="ECO:0000256" key="7">
    <source>
        <dbReference type="ARBA" id="ARBA00005968"/>
    </source>
</evidence>
<evidence type="ECO:0000256" key="35">
    <source>
        <dbReference type="ARBA" id="ARBA00043104"/>
    </source>
</evidence>
<evidence type="ECO:0000256" key="22">
    <source>
        <dbReference type="ARBA" id="ARBA00023242"/>
    </source>
</evidence>
<comment type="similarity">
    <text evidence="7">Belongs to the transglutaminase superfamily. Transglutaminase family.</text>
</comment>
<dbReference type="Ensembl" id="ENSKMAT00000006019.1">
    <property type="protein sequence ID" value="ENSKMAP00000005916.1"/>
    <property type="gene ID" value="ENSKMAG00000004498.1"/>
</dbReference>
<evidence type="ECO:0000256" key="3">
    <source>
        <dbReference type="ARBA" id="ARBA00004236"/>
    </source>
</evidence>
<keyword evidence="21" id="KW-0472">Membrane</keyword>
<evidence type="ECO:0000256" key="13">
    <source>
        <dbReference type="ARBA" id="ARBA00022670"/>
    </source>
</evidence>
<comment type="cofactor">
    <cofactor evidence="42">
        <name>Ca(2+)</name>
        <dbReference type="ChEBI" id="CHEBI:29108"/>
    </cofactor>
    <text evidence="42">Binds 1 Ca(2+) ion per subunit.</text>
</comment>
<accession>A0A3Q2ZQE5</accession>
<dbReference type="PANTHER" id="PTHR11590:SF6">
    <property type="entry name" value="PROTEIN-GLUTAMINE GAMMA-GLUTAMYLTRANSFERASE 2"/>
    <property type="match status" value="1"/>
</dbReference>
<comment type="catalytic activity">
    <reaction evidence="25">
        <text>L-glutaminyl-[protein] + serotonin = 5-serotonyl-L-glutamyl-[protein] + NH4(+)</text>
        <dbReference type="Rhea" id="RHEA:66552"/>
        <dbReference type="Rhea" id="RHEA-COMP:10207"/>
        <dbReference type="Rhea" id="RHEA-COMP:17052"/>
        <dbReference type="ChEBI" id="CHEBI:28938"/>
        <dbReference type="ChEBI" id="CHEBI:30011"/>
        <dbReference type="ChEBI" id="CHEBI:167174"/>
        <dbReference type="ChEBI" id="CHEBI:350546"/>
    </reaction>
    <physiologicalReaction direction="left-to-right" evidence="25">
        <dbReference type="Rhea" id="RHEA:66553"/>
    </physiologicalReaction>
</comment>
<evidence type="ECO:0000256" key="38">
    <source>
        <dbReference type="ARBA" id="ARBA00047876"/>
    </source>
</evidence>
<dbReference type="SUPFAM" id="SSF49309">
    <property type="entry name" value="Transglutaminase, two C-terminal domains"/>
    <property type="match status" value="2"/>
</dbReference>
<sequence>MQTMMKNDIRRMDLHCRSNNAAHHTDEISTRQLIVRRGQPFVLTLEMRNPFQRSDILQLTVETGPAPSGGDGTQCSFGNPAPFYASGTKAIWRYDIDPRSVLQRGVVTLSVVPPADAPVGRYFLSAETNSGRTCRESLVVLFNPWCSDDWVYLPDEKQKQEYVLNEQGAIYTGTAHYPTEMRWEFGQFEEEMVDICLKLLDVNPKYLRDPAKDVSARCNPIYVSRVVSAMINSNDDMGVLTGCWQGSYSDGISPSRWTGSVSILQRWYQTGCRAVKYGQCWVFAGVMCTVMRFFGIPCRVVTNFNSAHDTDNSLTIDEYFSDHGLNSRDGVDSIWNFHVWVEGWMKRPDLHKSNIYDGWQVLDATPQEKSGGVFCCGPAPVTAVLRGDLDLKYDTPFVFSEVNADVVKWLVSSDGSKRKIHSLCDTARVGQKISTKAIGCFARDDITNRYKFKEGSSQERTVYNQAVQRLNSKEDYAACQMMPPKGVDMVLKEETRLQNGEDIHLRLKLSNMEKKNKKMYIHINGQAMKYTRKHIQNFLYTMLQKTLLAGQDMDIPIHIPFSAYSKYMVDFDSIKVSILASDDDGDVYETEMDFALEHPPISVKVVGNARLNRPMTMQVEFKNPLNETLRGCSLTVIGCGLFRSDYLESELSDLGPNSTLTMVITTMPYKLGLKTVMVDFDCSYFRDVKGSCTVNVTP</sequence>
<evidence type="ECO:0000256" key="12">
    <source>
        <dbReference type="ARBA" id="ARBA00022530"/>
    </source>
</evidence>
<keyword evidence="11" id="KW-0964">Secreted</keyword>
<dbReference type="GO" id="GO:0003810">
    <property type="term" value="F:protein-glutamine gamma-glutamyltransferase activity"/>
    <property type="evidence" value="ECO:0007669"/>
    <property type="project" value="UniProtKB-EC"/>
</dbReference>
<dbReference type="GO" id="GO:0005525">
    <property type="term" value="F:GTP binding"/>
    <property type="evidence" value="ECO:0007669"/>
    <property type="project" value="UniProtKB-KW"/>
</dbReference>
<feature type="binding site" evidence="42">
    <location>
        <position position="459"/>
    </location>
    <ligand>
        <name>Ca(2+)</name>
        <dbReference type="ChEBI" id="CHEBI:29108"/>
    </ligand>
</feature>
<keyword evidence="9" id="KW-1003">Cell membrane</keyword>
<evidence type="ECO:0000259" key="43">
    <source>
        <dbReference type="SMART" id="SM00460"/>
    </source>
</evidence>
<dbReference type="InterPro" id="IPR008958">
    <property type="entry name" value="Transglutaminase_C"/>
</dbReference>
<dbReference type="PIRSF" id="PIRSF000459">
    <property type="entry name" value="TGM_EBP42"/>
    <property type="match status" value="1"/>
</dbReference>
<evidence type="ECO:0000256" key="32">
    <source>
        <dbReference type="ARBA" id="ARBA00042105"/>
    </source>
</evidence>
<feature type="active site" evidence="41">
    <location>
        <position position="280"/>
    </location>
</feature>
<dbReference type="InterPro" id="IPR036238">
    <property type="entry name" value="Transglutaminase_C_sf"/>
</dbReference>
<dbReference type="InterPro" id="IPR023608">
    <property type="entry name" value="Transglutaminase_animal"/>
</dbReference>